<evidence type="ECO:0000259" key="4">
    <source>
        <dbReference type="Pfam" id="PF01775"/>
    </source>
</evidence>
<evidence type="ECO:0000313" key="8">
    <source>
        <dbReference type="Proteomes" id="UP000237153"/>
    </source>
</evidence>
<dbReference type="EMBL" id="JADEZV010000001">
    <property type="protein sequence ID" value="MBE9390629.1"/>
    <property type="molecule type" value="Genomic_DNA"/>
</dbReference>
<dbReference type="GO" id="GO:1990904">
    <property type="term" value="C:ribonucleoprotein complex"/>
    <property type="evidence" value="ECO:0007669"/>
    <property type="project" value="UniProtKB-KW"/>
</dbReference>
<dbReference type="Proteomes" id="UP000652307">
    <property type="component" value="Unassembled WGS sequence"/>
</dbReference>
<dbReference type="EMBL" id="PNIM01000006">
    <property type="protein sequence ID" value="PMB75781.1"/>
    <property type="molecule type" value="Genomic_DNA"/>
</dbReference>
<dbReference type="OMA" id="ISHDRYP"/>
<dbReference type="Pfam" id="PF01775">
    <property type="entry name" value="Ribosomal_L18A"/>
    <property type="match status" value="1"/>
</dbReference>
<dbReference type="GO" id="GO:0070180">
    <property type="term" value="F:large ribosomal subunit rRNA binding"/>
    <property type="evidence" value="ECO:0007669"/>
    <property type="project" value="UniProtKB-UniRule"/>
</dbReference>
<dbReference type="GO" id="GO:0005840">
    <property type="term" value="C:ribosome"/>
    <property type="evidence" value="ECO:0007669"/>
    <property type="project" value="UniProtKB-KW"/>
</dbReference>
<dbReference type="AlphaFoldDB" id="A0A2J6N358"/>
<accession>A0A2J6N358</accession>
<evidence type="ECO:0000256" key="1">
    <source>
        <dbReference type="ARBA" id="ARBA00022980"/>
    </source>
</evidence>
<name>A0A2J6N358_9CREN</name>
<dbReference type="GeneID" id="12450364"/>
<feature type="domain" description="Large ribosomal subunit protein eL20" evidence="4">
    <location>
        <begin position="4"/>
        <end position="63"/>
    </location>
</feature>
<gene>
    <name evidence="3" type="primary">rpl18a</name>
    <name evidence="3" type="synonym">rpl20e</name>
    <name evidence="3" type="synonym">rplX</name>
    <name evidence="7" type="ORF">C0188_01575</name>
    <name evidence="5" type="ORF">ENO39_00110</name>
    <name evidence="6" type="ORF">IOK49_00805</name>
</gene>
<evidence type="ECO:0000313" key="6">
    <source>
        <dbReference type="EMBL" id="MBE9390629.1"/>
    </source>
</evidence>
<dbReference type="Proteomes" id="UP000886076">
    <property type="component" value="Unassembled WGS sequence"/>
</dbReference>
<comment type="similarity">
    <text evidence="3">Belongs to the eukaryotic ribosomal protein eL20 family.</text>
</comment>
<dbReference type="HAMAP" id="MF_00273">
    <property type="entry name" value="Ribosomal_eL20"/>
    <property type="match status" value="1"/>
</dbReference>
<dbReference type="GO" id="GO:0006412">
    <property type="term" value="P:translation"/>
    <property type="evidence" value="ECO:0007669"/>
    <property type="project" value="UniProtKB-UniRule"/>
</dbReference>
<organism evidence="7 8">
    <name type="scientific">Fervidicoccus fontis</name>
    <dbReference type="NCBI Taxonomy" id="683846"/>
    <lineage>
        <taxon>Archaea</taxon>
        <taxon>Thermoproteota</taxon>
        <taxon>Thermoprotei</taxon>
        <taxon>Fervidicoccales</taxon>
        <taxon>Fervidicoccaceae</taxon>
        <taxon>Fervidicoccus</taxon>
    </lineage>
</organism>
<evidence type="ECO:0000313" key="7">
    <source>
        <dbReference type="EMBL" id="PMB75781.1"/>
    </source>
</evidence>
<reference evidence="6" key="3">
    <citation type="submission" date="2020-10" db="EMBL/GenBank/DDBJ databases">
        <title>Fervidococcus fontis strain 3639Fd - the first crenarchaeon capable of growth on lipids.</title>
        <authorList>
            <person name="Kochetkova T.V."/>
            <person name="Elcheninov A.G."/>
            <person name="Toschakov S.V."/>
            <person name="Kublanov I.V."/>
        </authorList>
    </citation>
    <scope>NUCLEOTIDE SEQUENCE</scope>
    <source>
        <strain evidence="6">3639Fd</strain>
    </source>
</reference>
<dbReference type="RefSeq" id="WP_014558399.1">
    <property type="nucleotide sequence ID" value="NZ_DSFH01000002.1"/>
</dbReference>
<proteinExistence type="inferred from homology"/>
<protein>
    <recommendedName>
        <fullName evidence="3">Large ribosomal subunit protein eL20</fullName>
    </recommendedName>
</protein>
<keyword evidence="2 3" id="KW-0687">Ribonucleoprotein</keyword>
<dbReference type="InterPro" id="IPR028877">
    <property type="entry name" value="Ribosomal_eL20"/>
</dbReference>
<comment type="caution">
    <text evidence="7">The sequence shown here is derived from an EMBL/GenBank/DDBJ whole genome shotgun (WGS) entry which is preliminary data.</text>
</comment>
<evidence type="ECO:0000256" key="2">
    <source>
        <dbReference type="ARBA" id="ARBA00023274"/>
    </source>
</evidence>
<keyword evidence="3" id="KW-0699">rRNA-binding</keyword>
<dbReference type="Proteomes" id="UP000237153">
    <property type="component" value="Unassembled WGS sequence"/>
</dbReference>
<dbReference type="SUPFAM" id="SSF160374">
    <property type="entry name" value="RplX-like"/>
    <property type="match status" value="1"/>
</dbReference>
<evidence type="ECO:0000256" key="3">
    <source>
        <dbReference type="HAMAP-Rule" id="MF_00273"/>
    </source>
</evidence>
<dbReference type="GO" id="GO:0003735">
    <property type="term" value="F:structural constituent of ribosome"/>
    <property type="evidence" value="ECO:0007669"/>
    <property type="project" value="InterPro"/>
</dbReference>
<reference evidence="7 8" key="1">
    <citation type="submission" date="2018-01" db="EMBL/GenBank/DDBJ databases">
        <title>Metagenomic assembled genomes from two thermal pools in the Uzon Caldera, Kamchatka, Russia.</title>
        <authorList>
            <person name="Wilkins L."/>
            <person name="Ettinger C."/>
        </authorList>
    </citation>
    <scope>NUCLEOTIDE SEQUENCE [LARGE SCALE GENOMIC DNA]</scope>
    <source>
        <strain evidence="7">ZAV-06</strain>
    </source>
</reference>
<keyword evidence="1 3" id="KW-0689">Ribosomal protein</keyword>
<dbReference type="EMBL" id="DSFH01000002">
    <property type="protein sequence ID" value="HEW63457.1"/>
    <property type="molecule type" value="Genomic_DNA"/>
</dbReference>
<evidence type="ECO:0000313" key="5">
    <source>
        <dbReference type="EMBL" id="HEW63457.1"/>
    </source>
</evidence>
<comment type="subunit">
    <text evidence="3">Part of the 50S ribosomal subunit. Binds 23S rRNA.</text>
</comment>
<sequence length="86" mass="10094">MTQVKVYRISGEMLISHDHFPKWQKFNLELTGTSEKDAINKTYSLLGSKHKLRRFHIKINKVEEVANKEAVSKNIQDLLAIDRWNI</sequence>
<reference evidence="5" key="2">
    <citation type="journal article" date="2020" name="mSystems">
        <title>Genome- and Community-Level Interaction Insights into Carbon Utilization and Element Cycling Functions of Hydrothermarchaeota in Hydrothermal Sediment.</title>
        <authorList>
            <person name="Zhou Z."/>
            <person name="Liu Y."/>
            <person name="Xu W."/>
            <person name="Pan J."/>
            <person name="Luo Z.H."/>
            <person name="Li M."/>
        </authorList>
    </citation>
    <scope>NUCLEOTIDE SEQUENCE [LARGE SCALE GENOMIC DNA]</scope>
    <source>
        <strain evidence="5">SpSt-1261</strain>
    </source>
</reference>
<dbReference type="NCBIfam" id="NF001981">
    <property type="entry name" value="PRK00773.1-1"/>
    <property type="match status" value="1"/>
</dbReference>
<dbReference type="InterPro" id="IPR023573">
    <property type="entry name" value="Ribosomal_eL20_dom"/>
</dbReference>
<dbReference type="Gene3D" id="3.10.20.10">
    <property type="match status" value="1"/>
</dbReference>
<keyword evidence="3" id="KW-0694">RNA-binding</keyword>